<dbReference type="Gene3D" id="1.10.10.60">
    <property type="entry name" value="Homeodomain-like"/>
    <property type="match status" value="1"/>
</dbReference>
<gene>
    <name evidence="2" type="ORF">IAR55_005176</name>
</gene>
<feature type="compositionally biased region" description="Polar residues" evidence="1">
    <location>
        <begin position="525"/>
        <end position="535"/>
    </location>
</feature>
<evidence type="ECO:0008006" key="4">
    <source>
        <dbReference type="Google" id="ProtNLM"/>
    </source>
</evidence>
<dbReference type="CDD" id="cd11655">
    <property type="entry name" value="rap1_myb-like"/>
    <property type="match status" value="1"/>
</dbReference>
<evidence type="ECO:0000313" key="2">
    <source>
        <dbReference type="EMBL" id="KAK8849840.1"/>
    </source>
</evidence>
<dbReference type="Proteomes" id="UP001388673">
    <property type="component" value="Unassembled WGS sequence"/>
</dbReference>
<feature type="compositionally biased region" description="Basic and acidic residues" evidence="1">
    <location>
        <begin position="445"/>
        <end position="458"/>
    </location>
</feature>
<feature type="compositionally biased region" description="Basic residues" evidence="1">
    <location>
        <begin position="617"/>
        <end position="626"/>
    </location>
</feature>
<dbReference type="GeneID" id="92182434"/>
<feature type="compositionally biased region" description="Basic and acidic residues" evidence="1">
    <location>
        <begin position="597"/>
        <end position="610"/>
    </location>
</feature>
<accession>A0AAW0YXB2</accession>
<feature type="compositionally biased region" description="Acidic residues" evidence="1">
    <location>
        <begin position="69"/>
        <end position="105"/>
    </location>
</feature>
<protein>
    <recommendedName>
        <fullName evidence="4">BRCT domain-containing protein</fullName>
    </recommendedName>
</protein>
<reference evidence="2 3" key="1">
    <citation type="journal article" date="2024" name="bioRxiv">
        <title>Comparative genomics of Cryptococcus and Kwoniella reveals pathogenesis evolution and contrasting karyotype dynamics via intercentromeric recombination or chromosome fusion.</title>
        <authorList>
            <person name="Coelho M.A."/>
            <person name="David-Palma M."/>
            <person name="Shea T."/>
            <person name="Bowers K."/>
            <person name="McGinley-Smith S."/>
            <person name="Mohammad A.W."/>
            <person name="Gnirke A."/>
            <person name="Yurkov A.M."/>
            <person name="Nowrousian M."/>
            <person name="Sun S."/>
            <person name="Cuomo C.A."/>
            <person name="Heitman J."/>
        </authorList>
    </citation>
    <scope>NUCLEOTIDE SEQUENCE [LARGE SCALE GENOMIC DNA]</scope>
    <source>
        <strain evidence="2 3">CBS 13917</strain>
    </source>
</reference>
<organism evidence="2 3">
    <name type="scientific">Kwoniella newhampshirensis</name>
    <dbReference type="NCBI Taxonomy" id="1651941"/>
    <lineage>
        <taxon>Eukaryota</taxon>
        <taxon>Fungi</taxon>
        <taxon>Dikarya</taxon>
        <taxon>Basidiomycota</taxon>
        <taxon>Agaricomycotina</taxon>
        <taxon>Tremellomycetes</taxon>
        <taxon>Tremellales</taxon>
        <taxon>Cryptococcaceae</taxon>
        <taxon>Kwoniella</taxon>
    </lineage>
</organism>
<dbReference type="EMBL" id="JBCAWK010000009">
    <property type="protein sequence ID" value="KAK8849840.1"/>
    <property type="molecule type" value="Genomic_DNA"/>
</dbReference>
<feature type="region of interest" description="Disordered" evidence="1">
    <location>
        <begin position="596"/>
        <end position="650"/>
    </location>
</feature>
<feature type="compositionally biased region" description="Basic and acidic residues" evidence="1">
    <location>
        <begin position="13"/>
        <end position="26"/>
    </location>
</feature>
<dbReference type="KEGG" id="kne:92182434"/>
<feature type="compositionally biased region" description="Polar residues" evidence="1">
    <location>
        <begin position="490"/>
        <end position="504"/>
    </location>
</feature>
<proteinExistence type="predicted"/>
<keyword evidence="3" id="KW-1185">Reference proteome</keyword>
<dbReference type="AlphaFoldDB" id="A0AAW0YXB2"/>
<sequence>MTHAANSTVEGNTVERGEEVGGREEGDPGPSTRASRASGNAHGPFNGMKMARKQPGNAVGPNVRHPSEEGESEVEELTDDEDDGSTEDEDENDVSEDGSSGDEYGEQQRSRGAMHGLEVGRSFPWDDVLWYLDEVSISERMRGHLMKRIRKHNGKTTEDPCSAAIILVHPHSSRHAPLKSLRSIPNVRRGKSLILAYQWLARCYFSKKVEEYTTDTPLFVVDREMVGASETDKEGEGLKVLVSNLGEGKEVERRRIMELLERNGALVVPLTERPDICIVPENHPYLKHSPSDQLWDGVGWKSPSWVRDTVAKAEKNNVKVKREAKASAWKKQLDRGSAVARPKGASTIVKKEFRRRSATRTEFTPHDRDMLARWIAFHRPTQTGRTTRSLYKRLDNYSPSHPFYSWASRHPATAWHEHFKRNRSRTGSDGKVLEEEIERYVSEGVDGKLRTRSERKDAGPSTNGKRKRETGVKGATQGKEVASKEKDSAQVFSEPQMDSASSLKLRSGKSVEKVGSPPPLRPRSTRIQNSKRQATATINKNNDALKRSGQITNERFVRFNDIDFSGEGEDVSEASEFQADSDEVDEFMGAALAVSMEDSHGDRENGEARTGRAIQGKGRKSGRPARRVSNPAQDSKSGERQSKRLRNKKD</sequence>
<evidence type="ECO:0000313" key="3">
    <source>
        <dbReference type="Proteomes" id="UP001388673"/>
    </source>
</evidence>
<feature type="region of interest" description="Disordered" evidence="1">
    <location>
        <begin position="1"/>
        <end position="109"/>
    </location>
</feature>
<name>A0AAW0YXB2_9TREE</name>
<feature type="region of interest" description="Disordered" evidence="1">
    <location>
        <begin position="445"/>
        <end position="535"/>
    </location>
</feature>
<dbReference type="RefSeq" id="XP_066801728.1">
    <property type="nucleotide sequence ID" value="XM_066948269.1"/>
</dbReference>
<evidence type="ECO:0000256" key="1">
    <source>
        <dbReference type="SAM" id="MobiDB-lite"/>
    </source>
</evidence>
<comment type="caution">
    <text evidence="2">The sequence shown here is derived from an EMBL/GenBank/DDBJ whole genome shotgun (WGS) entry which is preliminary data.</text>
</comment>